<gene>
    <name evidence="2" type="ORF">HPBE_LOCUS6920</name>
</gene>
<evidence type="ECO:0000313" key="4">
    <source>
        <dbReference type="WBParaSite" id="HPBE_0000691901-mRNA-1"/>
    </source>
</evidence>
<dbReference type="EMBL" id="UZAH01025769">
    <property type="protein sequence ID" value="VDO70218.1"/>
    <property type="molecule type" value="Genomic_DNA"/>
</dbReference>
<organism evidence="3 4">
    <name type="scientific">Heligmosomoides polygyrus</name>
    <name type="common">Parasitic roundworm</name>
    <dbReference type="NCBI Taxonomy" id="6339"/>
    <lineage>
        <taxon>Eukaryota</taxon>
        <taxon>Metazoa</taxon>
        <taxon>Ecdysozoa</taxon>
        <taxon>Nematoda</taxon>
        <taxon>Chromadorea</taxon>
        <taxon>Rhabditida</taxon>
        <taxon>Rhabditina</taxon>
        <taxon>Rhabditomorpha</taxon>
        <taxon>Strongyloidea</taxon>
        <taxon>Heligmosomidae</taxon>
        <taxon>Heligmosomoides</taxon>
    </lineage>
</organism>
<name>A0A183FIZ1_HELPZ</name>
<keyword evidence="3" id="KW-1185">Reference proteome</keyword>
<accession>A0A183FIZ1</accession>
<reference evidence="2 3" key="1">
    <citation type="submission" date="2018-11" db="EMBL/GenBank/DDBJ databases">
        <authorList>
            <consortium name="Pathogen Informatics"/>
        </authorList>
    </citation>
    <scope>NUCLEOTIDE SEQUENCE [LARGE SCALE GENOMIC DNA]</scope>
</reference>
<dbReference type="Proteomes" id="UP000050761">
    <property type="component" value="Unassembled WGS sequence"/>
</dbReference>
<dbReference type="WBParaSite" id="HPBE_0000691901-mRNA-1">
    <property type="protein sequence ID" value="HPBE_0000691901-mRNA-1"/>
    <property type="gene ID" value="HPBE_0000691901"/>
</dbReference>
<proteinExistence type="predicted"/>
<evidence type="ECO:0000313" key="2">
    <source>
        <dbReference type="EMBL" id="VDO70218.1"/>
    </source>
</evidence>
<feature type="compositionally biased region" description="Basic and acidic residues" evidence="1">
    <location>
        <begin position="19"/>
        <end position="29"/>
    </location>
</feature>
<sequence length="86" mass="9520">MIALISAGRLGVESHLASQRRDRVRKDETAQGTQKARIPQDERATEVSDAGSQYDLSHLRPRLSAIGRCPQEARPFSAPRQYGTTT</sequence>
<protein>
    <submittedName>
        <fullName evidence="4">Secreted protein</fullName>
    </submittedName>
</protein>
<evidence type="ECO:0000313" key="3">
    <source>
        <dbReference type="Proteomes" id="UP000050761"/>
    </source>
</evidence>
<accession>A0A3P8B0R8</accession>
<feature type="region of interest" description="Disordered" evidence="1">
    <location>
        <begin position="13"/>
        <end position="86"/>
    </location>
</feature>
<evidence type="ECO:0000256" key="1">
    <source>
        <dbReference type="SAM" id="MobiDB-lite"/>
    </source>
</evidence>
<dbReference type="AlphaFoldDB" id="A0A183FIZ1"/>
<reference evidence="4" key="2">
    <citation type="submission" date="2019-09" db="UniProtKB">
        <authorList>
            <consortium name="WormBaseParasite"/>
        </authorList>
    </citation>
    <scope>IDENTIFICATION</scope>
</reference>